<organism evidence="2 3">
    <name type="scientific">Verticillium longisporum</name>
    <name type="common">Verticillium dahliae var. longisporum</name>
    <dbReference type="NCBI Taxonomy" id="100787"/>
    <lineage>
        <taxon>Eukaryota</taxon>
        <taxon>Fungi</taxon>
        <taxon>Dikarya</taxon>
        <taxon>Ascomycota</taxon>
        <taxon>Pezizomycotina</taxon>
        <taxon>Sordariomycetes</taxon>
        <taxon>Hypocreomycetidae</taxon>
        <taxon>Glomerellales</taxon>
        <taxon>Plectosphaerellaceae</taxon>
        <taxon>Verticillium</taxon>
    </lineage>
</organism>
<reference evidence="3" key="1">
    <citation type="submission" date="2015-05" db="EMBL/GenBank/DDBJ databases">
        <authorList>
            <person name="Fogelqvist Johan"/>
        </authorList>
    </citation>
    <scope>NUCLEOTIDE SEQUENCE [LARGE SCALE GENOMIC DNA]</scope>
</reference>
<feature type="region of interest" description="Disordered" evidence="1">
    <location>
        <begin position="1"/>
        <end position="22"/>
    </location>
</feature>
<accession>A0A0G4NR96</accession>
<sequence>VRDGKGRGEVAGEERVRRALEDGARDAHGVLDAAQPGHGAGFHGDAVHDHGVERRLARFVWRPAVADGAVALIRLADGAPCFDGVEGRAALEEGCVGCVGGGDERTAPCVDRQREARAREWRPSY</sequence>
<evidence type="ECO:0000256" key="1">
    <source>
        <dbReference type="SAM" id="MobiDB-lite"/>
    </source>
</evidence>
<dbReference type="Proteomes" id="UP000045706">
    <property type="component" value="Unassembled WGS sequence"/>
</dbReference>
<feature type="non-terminal residue" evidence="2">
    <location>
        <position position="1"/>
    </location>
</feature>
<gene>
    <name evidence="2" type="ORF">BN1723_016972</name>
</gene>
<evidence type="ECO:0000313" key="3">
    <source>
        <dbReference type="Proteomes" id="UP000045706"/>
    </source>
</evidence>
<evidence type="ECO:0000313" key="2">
    <source>
        <dbReference type="EMBL" id="CRK48929.1"/>
    </source>
</evidence>
<protein>
    <submittedName>
        <fullName evidence="2">Uncharacterized protein</fullName>
    </submittedName>
</protein>
<dbReference type="EMBL" id="CVQI01038073">
    <property type="protein sequence ID" value="CRK48929.1"/>
    <property type="molecule type" value="Genomic_DNA"/>
</dbReference>
<proteinExistence type="predicted"/>
<dbReference type="AlphaFoldDB" id="A0A0G4NR96"/>
<name>A0A0G4NR96_VERLO</name>